<evidence type="ECO:0000313" key="7">
    <source>
        <dbReference type="Proteomes" id="UP000502699"/>
    </source>
</evidence>
<feature type="transmembrane region" description="Helical" evidence="4">
    <location>
        <begin position="15"/>
        <end position="40"/>
    </location>
</feature>
<protein>
    <recommendedName>
        <fullName evidence="1">undecaprenyl-diphosphate phosphatase</fullName>
        <ecNumber evidence="1">3.6.1.27</ecNumber>
    </recommendedName>
    <alternativeName>
        <fullName evidence="2">Undecaprenyl pyrophosphate phosphatase</fullName>
    </alternativeName>
</protein>
<evidence type="ECO:0000256" key="3">
    <source>
        <dbReference type="ARBA" id="ARBA00047594"/>
    </source>
</evidence>
<evidence type="ECO:0000259" key="5">
    <source>
        <dbReference type="SMART" id="SM00014"/>
    </source>
</evidence>
<dbReference type="EMBL" id="CP048029">
    <property type="protein sequence ID" value="QIK39193.1"/>
    <property type="molecule type" value="Genomic_DNA"/>
</dbReference>
<evidence type="ECO:0000256" key="4">
    <source>
        <dbReference type="SAM" id="Phobius"/>
    </source>
</evidence>
<keyword evidence="4" id="KW-1133">Transmembrane helix</keyword>
<keyword evidence="4" id="KW-0812">Transmembrane</keyword>
<evidence type="ECO:0000256" key="2">
    <source>
        <dbReference type="ARBA" id="ARBA00032707"/>
    </source>
</evidence>
<accession>A0A6G7VGI8</accession>
<dbReference type="PANTHER" id="PTHR14969">
    <property type="entry name" value="SPHINGOSINE-1-PHOSPHATE PHOSPHOHYDROLASE"/>
    <property type="match status" value="1"/>
</dbReference>
<dbReference type="Gene3D" id="1.20.144.10">
    <property type="entry name" value="Phosphatidic acid phosphatase type 2/haloperoxidase"/>
    <property type="match status" value="1"/>
</dbReference>
<feature type="transmembrane region" description="Helical" evidence="4">
    <location>
        <begin position="231"/>
        <end position="253"/>
    </location>
</feature>
<sequence>MALDHGPLASGERWLLNWAGVCLILGLGVAFICGYHAGFLRLNTLATAHPDWVWSCLTLLGDERMALALAVLFCWHRPRLLWALILAGLLATGTSRGLKELIDAARPPAILPVDAFHLIGPALTHASFPSGHSITAAVLGGVFIAHTRWIEIRLLLLVLAVLVGLSRVAVGVHWPLDVLSGLMVGALAAWVGGRLAGRWPSPAGWLGIHLAVASLAVLAAVSLLIDGGGYPAAAWFGRLIAIIILASVALRYLRIPAMGSLH</sequence>
<dbReference type="InterPro" id="IPR036938">
    <property type="entry name" value="PAP2/HPO_sf"/>
</dbReference>
<evidence type="ECO:0000256" key="1">
    <source>
        <dbReference type="ARBA" id="ARBA00012374"/>
    </source>
</evidence>
<dbReference type="Pfam" id="PF01569">
    <property type="entry name" value="PAP2"/>
    <property type="match status" value="1"/>
</dbReference>
<keyword evidence="4" id="KW-0472">Membrane</keyword>
<dbReference type="KEGG" id="cjap:GWK36_10225"/>
<feature type="transmembrane region" description="Helical" evidence="4">
    <location>
        <begin position="203"/>
        <end position="225"/>
    </location>
</feature>
<feature type="transmembrane region" description="Helical" evidence="4">
    <location>
        <begin position="152"/>
        <end position="172"/>
    </location>
</feature>
<dbReference type="Proteomes" id="UP000502699">
    <property type="component" value="Chromosome"/>
</dbReference>
<dbReference type="GO" id="GO:0050380">
    <property type="term" value="F:undecaprenyl-diphosphatase activity"/>
    <property type="evidence" value="ECO:0007669"/>
    <property type="project" value="UniProtKB-EC"/>
</dbReference>
<reference evidence="7" key="1">
    <citation type="submission" date="2020-01" db="EMBL/GenBank/DDBJ databases">
        <title>Caldichromatium gen. nov., sp. nov., a thermophilic purple sulfur bacterium member of the family Chromatiaceae isolated from Nakabusa hot spring, Japan.</title>
        <authorList>
            <person name="Saini M.K."/>
            <person name="Hanada S."/>
            <person name="Tank M."/>
        </authorList>
    </citation>
    <scope>NUCLEOTIDE SEQUENCE [LARGE SCALE GENOMIC DNA]</scope>
    <source>
        <strain evidence="7">No.7</strain>
    </source>
</reference>
<organism evidence="6 7">
    <name type="scientific">Caldichromatium japonicum</name>
    <dbReference type="NCBI Taxonomy" id="2699430"/>
    <lineage>
        <taxon>Bacteria</taxon>
        <taxon>Pseudomonadati</taxon>
        <taxon>Pseudomonadota</taxon>
        <taxon>Gammaproteobacteria</taxon>
        <taxon>Chromatiales</taxon>
        <taxon>Chromatiaceae</taxon>
        <taxon>Caldichromatium</taxon>
    </lineage>
</organism>
<name>A0A6G7VGI8_9GAMM</name>
<feature type="domain" description="Phosphatidic acid phosphatase type 2/haloperoxidase" evidence="5">
    <location>
        <begin position="80"/>
        <end position="193"/>
    </location>
</feature>
<keyword evidence="7" id="KW-1185">Reference proteome</keyword>
<comment type="catalytic activity">
    <reaction evidence="3">
        <text>di-trans,octa-cis-undecaprenyl diphosphate + H2O = di-trans,octa-cis-undecaprenyl phosphate + phosphate + H(+)</text>
        <dbReference type="Rhea" id="RHEA:28094"/>
        <dbReference type="ChEBI" id="CHEBI:15377"/>
        <dbReference type="ChEBI" id="CHEBI:15378"/>
        <dbReference type="ChEBI" id="CHEBI:43474"/>
        <dbReference type="ChEBI" id="CHEBI:58405"/>
        <dbReference type="ChEBI" id="CHEBI:60392"/>
        <dbReference type="EC" id="3.6.1.27"/>
    </reaction>
</comment>
<dbReference type="EC" id="3.6.1.27" evidence="1"/>
<gene>
    <name evidence="6" type="ORF">GWK36_10225</name>
</gene>
<dbReference type="PANTHER" id="PTHR14969:SF13">
    <property type="entry name" value="AT30094P"/>
    <property type="match status" value="1"/>
</dbReference>
<dbReference type="InterPro" id="IPR000326">
    <property type="entry name" value="PAP2/HPO"/>
</dbReference>
<evidence type="ECO:0000313" key="6">
    <source>
        <dbReference type="EMBL" id="QIK39193.1"/>
    </source>
</evidence>
<dbReference type="SMART" id="SM00014">
    <property type="entry name" value="acidPPc"/>
    <property type="match status" value="1"/>
</dbReference>
<dbReference type="SUPFAM" id="SSF48317">
    <property type="entry name" value="Acid phosphatase/Vanadium-dependent haloperoxidase"/>
    <property type="match status" value="1"/>
</dbReference>
<proteinExistence type="predicted"/>
<dbReference type="AlphaFoldDB" id="A0A6G7VGI8"/>